<organism evidence="2 3">
    <name type="scientific">Senna tora</name>
    <dbReference type="NCBI Taxonomy" id="362788"/>
    <lineage>
        <taxon>Eukaryota</taxon>
        <taxon>Viridiplantae</taxon>
        <taxon>Streptophyta</taxon>
        <taxon>Embryophyta</taxon>
        <taxon>Tracheophyta</taxon>
        <taxon>Spermatophyta</taxon>
        <taxon>Magnoliopsida</taxon>
        <taxon>eudicotyledons</taxon>
        <taxon>Gunneridae</taxon>
        <taxon>Pentapetalae</taxon>
        <taxon>rosids</taxon>
        <taxon>fabids</taxon>
        <taxon>Fabales</taxon>
        <taxon>Fabaceae</taxon>
        <taxon>Caesalpinioideae</taxon>
        <taxon>Cassia clade</taxon>
        <taxon>Senna</taxon>
    </lineage>
</organism>
<comment type="caution">
    <text evidence="2">The sequence shown here is derived from an EMBL/GenBank/DDBJ whole genome shotgun (WGS) entry which is preliminary data.</text>
</comment>
<proteinExistence type="predicted"/>
<protein>
    <submittedName>
        <fullName evidence="2">Uncharacterized protein</fullName>
    </submittedName>
</protein>
<gene>
    <name evidence="2" type="ORF">G2W53_042808</name>
</gene>
<feature type="region of interest" description="Disordered" evidence="1">
    <location>
        <begin position="15"/>
        <end position="35"/>
    </location>
</feature>
<sequence>MASTLDHLKKMPFSNSTTSRLFKGRDNVASNPLSF</sequence>
<reference evidence="2" key="1">
    <citation type="submission" date="2020-09" db="EMBL/GenBank/DDBJ databases">
        <title>Genome-Enabled Discovery of Anthraquinone Biosynthesis in Senna tora.</title>
        <authorList>
            <person name="Kang S.-H."/>
            <person name="Pandey R.P."/>
            <person name="Lee C.-M."/>
            <person name="Sim J.-S."/>
            <person name="Jeong J.-T."/>
            <person name="Choi B.-S."/>
            <person name="Jung M."/>
            <person name="Ginzburg D."/>
            <person name="Zhao K."/>
            <person name="Won S.Y."/>
            <person name="Oh T.-J."/>
            <person name="Yu Y."/>
            <person name="Kim N.-H."/>
            <person name="Lee O.R."/>
            <person name="Lee T.-H."/>
            <person name="Bashyal P."/>
            <person name="Kim T.-S."/>
            <person name="Lee W.-H."/>
            <person name="Kawkins C."/>
            <person name="Kim C.-K."/>
            <person name="Kim J.S."/>
            <person name="Ahn B.O."/>
            <person name="Rhee S.Y."/>
            <person name="Sohng J.K."/>
        </authorList>
    </citation>
    <scope>NUCLEOTIDE SEQUENCE</scope>
    <source>
        <tissue evidence="2">Leaf</tissue>
    </source>
</reference>
<name>A0A834SHK5_9FABA</name>
<dbReference type="EMBL" id="JAAIUW010000013">
    <property type="protein sequence ID" value="KAF7803697.1"/>
    <property type="molecule type" value="Genomic_DNA"/>
</dbReference>
<dbReference type="AlphaFoldDB" id="A0A834SHK5"/>
<evidence type="ECO:0000256" key="1">
    <source>
        <dbReference type="SAM" id="MobiDB-lite"/>
    </source>
</evidence>
<evidence type="ECO:0000313" key="2">
    <source>
        <dbReference type="EMBL" id="KAF7803697.1"/>
    </source>
</evidence>
<keyword evidence="3" id="KW-1185">Reference proteome</keyword>
<evidence type="ECO:0000313" key="3">
    <source>
        <dbReference type="Proteomes" id="UP000634136"/>
    </source>
</evidence>
<accession>A0A834SHK5</accession>
<dbReference type="Proteomes" id="UP000634136">
    <property type="component" value="Unassembled WGS sequence"/>
</dbReference>